<gene>
    <name evidence="21" type="ORF">QQ020_11440</name>
</gene>
<keyword evidence="14" id="KW-0511">Multifunctional enzyme</keyword>
<dbReference type="InterPro" id="IPR036950">
    <property type="entry name" value="PBP_transglycosylase"/>
</dbReference>
<dbReference type="PANTHER" id="PTHR32282">
    <property type="entry name" value="BINDING PROTEIN TRANSPEPTIDASE, PUTATIVE-RELATED"/>
    <property type="match status" value="1"/>
</dbReference>
<evidence type="ECO:0000256" key="15">
    <source>
        <dbReference type="ARBA" id="ARBA00023316"/>
    </source>
</evidence>
<keyword evidence="12" id="KW-0573">Peptidoglycan synthesis</keyword>
<comment type="similarity">
    <text evidence="4">In the N-terminal section; belongs to the glycosyltransferase 51 family.</text>
</comment>
<feature type="domain" description="Penicillin-binding protein transpeptidase" evidence="19">
    <location>
        <begin position="583"/>
        <end position="686"/>
    </location>
</feature>
<evidence type="ECO:0000256" key="14">
    <source>
        <dbReference type="ARBA" id="ARBA00023268"/>
    </source>
</evidence>
<feature type="transmembrane region" description="Helical" evidence="18">
    <location>
        <begin position="21"/>
        <end position="39"/>
    </location>
</feature>
<proteinExistence type="inferred from homology"/>
<reference evidence="21" key="1">
    <citation type="submission" date="2023-06" db="EMBL/GenBank/DDBJ databases">
        <title>Genomic of Agaribacillus aureum.</title>
        <authorList>
            <person name="Wang G."/>
        </authorList>
    </citation>
    <scope>NUCLEOTIDE SEQUENCE</scope>
    <source>
        <strain evidence="21">BMA12</strain>
    </source>
</reference>
<dbReference type="InterPro" id="IPR023346">
    <property type="entry name" value="Lysozyme-like_dom_sf"/>
</dbReference>
<keyword evidence="13 18" id="KW-0472">Membrane</keyword>
<comment type="caution">
    <text evidence="21">The sequence shown here is derived from an EMBL/GenBank/DDBJ whole genome shotgun (WGS) entry which is preliminary data.</text>
</comment>
<keyword evidence="22" id="KW-1185">Reference proteome</keyword>
<dbReference type="InterPro" id="IPR012338">
    <property type="entry name" value="Beta-lactam/transpept-like"/>
</dbReference>
<sequence>MPKKKTTKKKTRKNIYQKIIKGLWIAFAVGILMVPLYVVSVRGNWFNLYGGMPSLKELDNPQDELSSELYAADGVLLGKYFRPNSNRTPVDYVDLSKALRESLLAAEDIRFRDHSGIDLKSVLRAASGVLSFRRLGGGSTLSQQLAKNLFDTRGIEDPGKYRGILNSSDRGVISLAIIKTKEWILSVILESKYTKEEIMAKYLNTIPLGYSSFGIKVAAKTYFNTTPDSLTIPQAAVLVGLANGPSRYNPRRHPERALKKRNRIIRQMEKYEYITKEESDSLQKLDLVLNFNVDNQNVGPAPYFRKVAGNFLRRWAKENNQDLYEGGLRIYTTIDSKMQTYAEEAVNEHMSELQKRFEEHWKGRNPWIDENWHEIKGFIQDQSKLTDHYRKLVAKYGRGADSVEIMMNLKRPMKIFTWEKEIDTVMSSIDSLKHYKRFLQTGFMAMDPHSGHIKAWVGGINHKHFKWDHVKQGKRQPGSTFKPFVYATAIEYGYSPCMEVHNVPVTFSLPGQDPPTYTPKNSTHEYDGQIMTIREALARSINQITAFLMRRVKPENVVQKAKAMGIKSPLDPVPALCLGVSPVSVYEMVGAYSTFANEGIWTEPIFITRIEDKNGNVLYDPTPTTVQALSEENAYVMLHMLQGGTQVEGGTGMGLGRDLIYDNEIGAKTGTTQNASDGWFMGVTKDLVAGAWVGASNQSIHFRNWADGQGGRTALPIYRNFMTKIYADEDLGYEKGPFKRPAKRLPVELDCNKYRGLTSNPADSLNILQESPEVFEENDIF</sequence>
<keyword evidence="5" id="KW-1003">Cell membrane</keyword>
<comment type="catalytic activity">
    <reaction evidence="16">
        <text>Preferential cleavage: (Ac)2-L-Lys-D-Ala-|-D-Ala. Also transpeptidation of peptidyl-alanyl moieties that are N-acyl substituents of D-alanine.</text>
        <dbReference type="EC" id="3.4.16.4"/>
    </reaction>
</comment>
<evidence type="ECO:0000256" key="16">
    <source>
        <dbReference type="ARBA" id="ARBA00034000"/>
    </source>
</evidence>
<dbReference type="SUPFAM" id="SSF53955">
    <property type="entry name" value="Lysozyme-like"/>
    <property type="match status" value="1"/>
</dbReference>
<evidence type="ECO:0000256" key="9">
    <source>
        <dbReference type="ARBA" id="ARBA00022679"/>
    </source>
</evidence>
<dbReference type="Gene3D" id="1.10.3810.10">
    <property type="entry name" value="Biosynthetic peptidoglycan transglycosylase-like"/>
    <property type="match status" value="1"/>
</dbReference>
<evidence type="ECO:0000256" key="13">
    <source>
        <dbReference type="ARBA" id="ARBA00023136"/>
    </source>
</evidence>
<evidence type="ECO:0000259" key="20">
    <source>
        <dbReference type="Pfam" id="PF00912"/>
    </source>
</evidence>
<dbReference type="InterPro" id="IPR001264">
    <property type="entry name" value="Glyco_trans_51"/>
</dbReference>
<dbReference type="InterPro" id="IPR050396">
    <property type="entry name" value="Glycosyltr_51/Transpeptidase"/>
</dbReference>
<evidence type="ECO:0000256" key="1">
    <source>
        <dbReference type="ARBA" id="ARBA00004236"/>
    </source>
</evidence>
<comment type="subcellular location">
    <subcellularLocation>
        <location evidence="1">Cell membrane</location>
    </subcellularLocation>
</comment>
<protein>
    <submittedName>
        <fullName evidence="21">Transglycosylase domain-containing protein</fullName>
    </submittedName>
</protein>
<keyword evidence="15" id="KW-0961">Cell wall biogenesis/degradation</keyword>
<organism evidence="21 22">
    <name type="scientific">Agaribacillus aureus</name>
    <dbReference type="NCBI Taxonomy" id="3051825"/>
    <lineage>
        <taxon>Bacteria</taxon>
        <taxon>Pseudomonadati</taxon>
        <taxon>Bacteroidota</taxon>
        <taxon>Cytophagia</taxon>
        <taxon>Cytophagales</taxon>
        <taxon>Splendidivirgaceae</taxon>
        <taxon>Agaribacillus</taxon>
    </lineage>
</organism>
<keyword evidence="6" id="KW-0121">Carboxypeptidase</keyword>
<evidence type="ECO:0000256" key="12">
    <source>
        <dbReference type="ARBA" id="ARBA00022984"/>
    </source>
</evidence>
<dbReference type="Proteomes" id="UP001172083">
    <property type="component" value="Unassembled WGS sequence"/>
</dbReference>
<evidence type="ECO:0000256" key="4">
    <source>
        <dbReference type="ARBA" id="ARBA00007739"/>
    </source>
</evidence>
<comment type="pathway">
    <text evidence="2">Cell wall biogenesis; peptidoglycan biosynthesis.</text>
</comment>
<keyword evidence="10" id="KW-0378">Hydrolase</keyword>
<dbReference type="Pfam" id="PF00905">
    <property type="entry name" value="Transpeptidase"/>
    <property type="match status" value="2"/>
</dbReference>
<dbReference type="RefSeq" id="WP_346757983.1">
    <property type="nucleotide sequence ID" value="NZ_JAUJEB010000001.1"/>
</dbReference>
<evidence type="ECO:0000256" key="3">
    <source>
        <dbReference type="ARBA" id="ARBA00007090"/>
    </source>
</evidence>
<evidence type="ECO:0000256" key="5">
    <source>
        <dbReference type="ARBA" id="ARBA00022475"/>
    </source>
</evidence>
<keyword evidence="7" id="KW-0645">Protease</keyword>
<feature type="domain" description="Penicillin-binding protein transpeptidase" evidence="19">
    <location>
        <begin position="442"/>
        <end position="566"/>
    </location>
</feature>
<comment type="similarity">
    <text evidence="3">In the C-terminal section; belongs to the transpeptidase family.</text>
</comment>
<evidence type="ECO:0000256" key="10">
    <source>
        <dbReference type="ARBA" id="ARBA00022801"/>
    </source>
</evidence>
<dbReference type="SUPFAM" id="SSF56601">
    <property type="entry name" value="beta-lactamase/transpeptidase-like"/>
    <property type="match status" value="1"/>
</dbReference>
<evidence type="ECO:0000259" key="19">
    <source>
        <dbReference type="Pfam" id="PF00905"/>
    </source>
</evidence>
<dbReference type="InterPro" id="IPR001460">
    <property type="entry name" value="PCN-bd_Tpept"/>
</dbReference>
<evidence type="ECO:0000313" key="22">
    <source>
        <dbReference type="Proteomes" id="UP001172083"/>
    </source>
</evidence>
<evidence type="ECO:0000256" key="8">
    <source>
        <dbReference type="ARBA" id="ARBA00022676"/>
    </source>
</evidence>
<dbReference type="Pfam" id="PF00912">
    <property type="entry name" value="Transgly"/>
    <property type="match status" value="1"/>
</dbReference>
<comment type="catalytic activity">
    <reaction evidence="17">
        <text>[GlcNAc-(1-&gt;4)-Mur2Ac(oyl-L-Ala-gamma-D-Glu-L-Lys-D-Ala-D-Ala)](n)-di-trans,octa-cis-undecaprenyl diphosphate + beta-D-GlcNAc-(1-&gt;4)-Mur2Ac(oyl-L-Ala-gamma-D-Glu-L-Lys-D-Ala-D-Ala)-di-trans,octa-cis-undecaprenyl diphosphate = [GlcNAc-(1-&gt;4)-Mur2Ac(oyl-L-Ala-gamma-D-Glu-L-Lys-D-Ala-D-Ala)](n+1)-di-trans,octa-cis-undecaprenyl diphosphate + di-trans,octa-cis-undecaprenyl diphosphate + H(+)</text>
        <dbReference type="Rhea" id="RHEA:23708"/>
        <dbReference type="Rhea" id="RHEA-COMP:9602"/>
        <dbReference type="Rhea" id="RHEA-COMP:9603"/>
        <dbReference type="ChEBI" id="CHEBI:15378"/>
        <dbReference type="ChEBI" id="CHEBI:58405"/>
        <dbReference type="ChEBI" id="CHEBI:60033"/>
        <dbReference type="ChEBI" id="CHEBI:78435"/>
        <dbReference type="EC" id="2.4.99.28"/>
    </reaction>
</comment>
<dbReference type="PANTHER" id="PTHR32282:SF11">
    <property type="entry name" value="PENICILLIN-BINDING PROTEIN 1B"/>
    <property type="match status" value="1"/>
</dbReference>
<evidence type="ECO:0000256" key="17">
    <source>
        <dbReference type="ARBA" id="ARBA00049902"/>
    </source>
</evidence>
<keyword evidence="8" id="KW-0328">Glycosyltransferase</keyword>
<dbReference type="Gene3D" id="3.40.710.10">
    <property type="entry name" value="DD-peptidase/beta-lactamase superfamily"/>
    <property type="match status" value="2"/>
</dbReference>
<evidence type="ECO:0000256" key="2">
    <source>
        <dbReference type="ARBA" id="ARBA00004752"/>
    </source>
</evidence>
<evidence type="ECO:0000256" key="18">
    <source>
        <dbReference type="SAM" id="Phobius"/>
    </source>
</evidence>
<keyword evidence="9" id="KW-0808">Transferase</keyword>
<keyword evidence="11" id="KW-0133">Cell shape</keyword>
<feature type="domain" description="Glycosyl transferase family 51" evidence="20">
    <location>
        <begin position="78"/>
        <end position="268"/>
    </location>
</feature>
<keyword evidence="18" id="KW-0812">Transmembrane</keyword>
<evidence type="ECO:0000313" key="21">
    <source>
        <dbReference type="EMBL" id="MDN5212666.1"/>
    </source>
</evidence>
<dbReference type="EMBL" id="JAUJEB010000001">
    <property type="protein sequence ID" value="MDN5212666.1"/>
    <property type="molecule type" value="Genomic_DNA"/>
</dbReference>
<evidence type="ECO:0000256" key="11">
    <source>
        <dbReference type="ARBA" id="ARBA00022960"/>
    </source>
</evidence>
<evidence type="ECO:0000256" key="6">
    <source>
        <dbReference type="ARBA" id="ARBA00022645"/>
    </source>
</evidence>
<evidence type="ECO:0000256" key="7">
    <source>
        <dbReference type="ARBA" id="ARBA00022670"/>
    </source>
</evidence>
<keyword evidence="18" id="KW-1133">Transmembrane helix</keyword>
<name>A0ABT8L6H7_9BACT</name>
<accession>A0ABT8L6H7</accession>